<protein>
    <submittedName>
        <fullName evidence="4">Sulfatase-like hydrolase/transferase</fullName>
    </submittedName>
</protein>
<keyword evidence="2 4" id="KW-0378">Hydrolase</keyword>
<proteinExistence type="predicted"/>
<dbReference type="GO" id="GO:0016740">
    <property type="term" value="F:transferase activity"/>
    <property type="evidence" value="ECO:0007669"/>
    <property type="project" value="UniProtKB-KW"/>
</dbReference>
<dbReference type="AlphaFoldDB" id="A0A7X1B079"/>
<dbReference type="Gene3D" id="3.40.720.10">
    <property type="entry name" value="Alkaline Phosphatase, subunit A"/>
    <property type="match status" value="1"/>
</dbReference>
<reference evidence="4 5" key="1">
    <citation type="submission" date="2020-07" db="EMBL/GenBank/DDBJ databases">
        <authorList>
            <person name="Feng X."/>
        </authorList>
    </citation>
    <scope>NUCLEOTIDE SEQUENCE [LARGE SCALE GENOMIC DNA]</scope>
    <source>
        <strain evidence="4 5">JCM14086</strain>
    </source>
</reference>
<evidence type="ECO:0000259" key="3">
    <source>
        <dbReference type="Pfam" id="PF00884"/>
    </source>
</evidence>
<dbReference type="GO" id="GO:0046872">
    <property type="term" value="F:metal ion binding"/>
    <property type="evidence" value="ECO:0007669"/>
    <property type="project" value="UniProtKB-KW"/>
</dbReference>
<keyword evidence="5" id="KW-1185">Reference proteome</keyword>
<dbReference type="PANTHER" id="PTHR45953:SF1">
    <property type="entry name" value="IDURONATE 2-SULFATASE"/>
    <property type="match status" value="1"/>
</dbReference>
<sequence length="477" mass="53748">MSENKQPHVLLLISDQHRASTLSCAGDALVQTPALDSLAEQGVRLENLYCNNPICVPSRMSFMTSRYSHHCEVWDNSDSLHSHIPTFAHAFGLAGYRTVLCGRMHFVGGDQLHGFQERAFGDVCGGYLGTNRAEYRSRGFFGVRESIENAGPGPANDLAYDQGVTANACRIIRDHEETGDPRPLLLVVSWYSPHDPYRAYRKDFERHTADNDSPKIDPRGEKLHPLLTTLRARQDLDSLEDAQLSVARASYRAKVEFLDEQIGRVLEHWRFSSFSENQAVCYLSDHGEMLGDHGLWAKNCFYDPASKVPGIMVFPDEFSSGKTEARPASLVDITATLVDIAGAPPLPASDGQSLRDGLRGEETWPSEVLVEMIPSDGNVSRMIRRGKWKLNWYPQRDHEWELFDLENDPDELEDLSRQPEASQRIQELAPLLRKDEWSPQACQRIRQKQTEGKRYLSQWALATIPQDPTMFGIAAPL</sequence>
<dbReference type="SUPFAM" id="SSF53649">
    <property type="entry name" value="Alkaline phosphatase-like"/>
    <property type="match status" value="1"/>
</dbReference>
<evidence type="ECO:0000313" key="5">
    <source>
        <dbReference type="Proteomes" id="UP000525652"/>
    </source>
</evidence>
<dbReference type="EMBL" id="JACHVA010000123">
    <property type="protein sequence ID" value="MBC2603177.1"/>
    <property type="molecule type" value="Genomic_DNA"/>
</dbReference>
<dbReference type="PANTHER" id="PTHR45953">
    <property type="entry name" value="IDURONATE 2-SULFATASE"/>
    <property type="match status" value="1"/>
</dbReference>
<evidence type="ECO:0000256" key="2">
    <source>
        <dbReference type="ARBA" id="ARBA00022801"/>
    </source>
</evidence>
<evidence type="ECO:0000313" key="4">
    <source>
        <dbReference type="EMBL" id="MBC2603177.1"/>
    </source>
</evidence>
<evidence type="ECO:0000256" key="1">
    <source>
        <dbReference type="ARBA" id="ARBA00022723"/>
    </source>
</evidence>
<keyword evidence="4" id="KW-0808">Transferase</keyword>
<dbReference type="GO" id="GO:0008484">
    <property type="term" value="F:sulfuric ester hydrolase activity"/>
    <property type="evidence" value="ECO:0007669"/>
    <property type="project" value="TreeGrafter"/>
</dbReference>
<keyword evidence="1" id="KW-0479">Metal-binding</keyword>
<dbReference type="InterPro" id="IPR000917">
    <property type="entry name" value="Sulfatase_N"/>
</dbReference>
<dbReference type="Pfam" id="PF00884">
    <property type="entry name" value="Sulfatase"/>
    <property type="match status" value="1"/>
</dbReference>
<organism evidence="4 5">
    <name type="scientific">Puniceicoccus vermicola</name>
    <dbReference type="NCBI Taxonomy" id="388746"/>
    <lineage>
        <taxon>Bacteria</taxon>
        <taxon>Pseudomonadati</taxon>
        <taxon>Verrucomicrobiota</taxon>
        <taxon>Opitutia</taxon>
        <taxon>Puniceicoccales</taxon>
        <taxon>Puniceicoccaceae</taxon>
        <taxon>Puniceicoccus</taxon>
    </lineage>
</organism>
<accession>A0A7X1B079</accession>
<dbReference type="RefSeq" id="WP_185693814.1">
    <property type="nucleotide sequence ID" value="NZ_JACHVA010000123.1"/>
</dbReference>
<dbReference type="InterPro" id="IPR017850">
    <property type="entry name" value="Alkaline_phosphatase_core_sf"/>
</dbReference>
<dbReference type="Proteomes" id="UP000525652">
    <property type="component" value="Unassembled WGS sequence"/>
</dbReference>
<dbReference type="GO" id="GO:0005737">
    <property type="term" value="C:cytoplasm"/>
    <property type="evidence" value="ECO:0007669"/>
    <property type="project" value="TreeGrafter"/>
</dbReference>
<comment type="caution">
    <text evidence="4">The sequence shown here is derived from an EMBL/GenBank/DDBJ whole genome shotgun (WGS) entry which is preliminary data.</text>
</comment>
<feature type="domain" description="Sulfatase N-terminal" evidence="3">
    <location>
        <begin position="7"/>
        <end position="343"/>
    </location>
</feature>
<name>A0A7X1B079_9BACT</name>
<gene>
    <name evidence="4" type="ORF">H5P30_15450</name>
</gene>